<reference evidence="2" key="2">
    <citation type="journal article" date="2021" name="PeerJ">
        <title>Extensive microbial diversity within the chicken gut microbiome revealed by metagenomics and culture.</title>
        <authorList>
            <person name="Gilroy R."/>
            <person name="Ravi A."/>
            <person name="Getino M."/>
            <person name="Pursley I."/>
            <person name="Horton D.L."/>
            <person name="Alikhan N.F."/>
            <person name="Baker D."/>
            <person name="Gharbi K."/>
            <person name="Hall N."/>
            <person name="Watson M."/>
            <person name="Adriaenssens E.M."/>
            <person name="Foster-Nyarko E."/>
            <person name="Jarju S."/>
            <person name="Secka A."/>
            <person name="Antonio M."/>
            <person name="Oren A."/>
            <person name="Chaudhuri R.R."/>
            <person name="La Ragione R."/>
            <person name="Hildebrand F."/>
            <person name="Pallen M.J."/>
        </authorList>
    </citation>
    <scope>NUCLEOTIDE SEQUENCE</scope>
    <source>
        <strain evidence="2">B3-4054</strain>
    </source>
</reference>
<dbReference type="Gene3D" id="3.40.50.1000">
    <property type="entry name" value="HAD superfamily/HAD-like"/>
    <property type="match status" value="1"/>
</dbReference>
<reference evidence="2" key="1">
    <citation type="submission" date="2020-10" db="EMBL/GenBank/DDBJ databases">
        <authorList>
            <person name="Gilroy R."/>
        </authorList>
    </citation>
    <scope>NUCLEOTIDE SEQUENCE</scope>
    <source>
        <strain evidence="2">B3-4054</strain>
    </source>
</reference>
<evidence type="ECO:0000313" key="2">
    <source>
        <dbReference type="EMBL" id="MBO8449951.1"/>
    </source>
</evidence>
<dbReference type="InterPro" id="IPR051540">
    <property type="entry name" value="S-2-haloacid_dehalogenase"/>
</dbReference>
<dbReference type="PANTHER" id="PTHR43316">
    <property type="entry name" value="HYDROLASE, HALOACID DELAHOGENASE-RELATED"/>
    <property type="match status" value="1"/>
</dbReference>
<dbReference type="SFLD" id="SFLDG01129">
    <property type="entry name" value="C1.5:_HAD__Beta-PGM__Phosphata"/>
    <property type="match status" value="1"/>
</dbReference>
<gene>
    <name evidence="2" type="ORF">IAA96_02480</name>
</gene>
<proteinExistence type="predicted"/>
<dbReference type="InterPro" id="IPR006439">
    <property type="entry name" value="HAD-SF_hydro_IA"/>
</dbReference>
<dbReference type="SUPFAM" id="SSF56784">
    <property type="entry name" value="HAD-like"/>
    <property type="match status" value="1"/>
</dbReference>
<evidence type="ECO:0000256" key="1">
    <source>
        <dbReference type="ARBA" id="ARBA00022801"/>
    </source>
</evidence>
<dbReference type="AlphaFoldDB" id="A0A9D9ENR6"/>
<dbReference type="EMBL" id="JADIMS010000041">
    <property type="protein sequence ID" value="MBO8449951.1"/>
    <property type="molecule type" value="Genomic_DNA"/>
</dbReference>
<protein>
    <submittedName>
        <fullName evidence="2">HAD family hydrolase</fullName>
    </submittedName>
</protein>
<accession>A0A9D9ENR6</accession>
<dbReference type="SFLD" id="SFLDS00003">
    <property type="entry name" value="Haloacid_Dehalogenase"/>
    <property type="match status" value="1"/>
</dbReference>
<dbReference type="NCBIfam" id="TIGR01549">
    <property type="entry name" value="HAD-SF-IA-v1"/>
    <property type="match status" value="1"/>
</dbReference>
<keyword evidence="1 2" id="KW-0378">Hydrolase</keyword>
<dbReference type="Gene3D" id="1.10.150.520">
    <property type="match status" value="1"/>
</dbReference>
<dbReference type="InterPro" id="IPR023214">
    <property type="entry name" value="HAD_sf"/>
</dbReference>
<name>A0A9D9ENR6_9SPIR</name>
<dbReference type="InterPro" id="IPR036412">
    <property type="entry name" value="HAD-like_sf"/>
</dbReference>
<evidence type="ECO:0000313" key="3">
    <source>
        <dbReference type="Proteomes" id="UP000823616"/>
    </source>
</evidence>
<organism evidence="2 3">
    <name type="scientific">Candidatus Avitreponema avistercoris</name>
    <dbReference type="NCBI Taxonomy" id="2840705"/>
    <lineage>
        <taxon>Bacteria</taxon>
        <taxon>Pseudomonadati</taxon>
        <taxon>Spirochaetota</taxon>
        <taxon>Spirochaetia</taxon>
        <taxon>Spirochaetales</taxon>
        <taxon>Candidatus Avitreponema</taxon>
    </lineage>
</organism>
<dbReference type="Proteomes" id="UP000823616">
    <property type="component" value="Unassembled WGS sequence"/>
</dbReference>
<dbReference type="GO" id="GO:0016787">
    <property type="term" value="F:hydrolase activity"/>
    <property type="evidence" value="ECO:0007669"/>
    <property type="project" value="UniProtKB-KW"/>
</dbReference>
<sequence>MRSAFTKTEIRAVAFDIDGTLYPDFRLYWRLPAYFLKNLRFFLAFQRVRKRLHTENGILPPYAGTAEEQPGAAFRRRQAELLGAELGIPPAEAAEKISAVVYEGLKPFFRRIKPYAGTAEVFSALREAGFKLGILSDFPPAQKGSVWGLAPMCHAVLSSEETGALKPAAQPFRALAGALQVPPAEILYVGNSLRSDILGAKAAGMKTALILHPAAVLQRKKKQACDIYFYSYRQFLRDVVNCG</sequence>
<dbReference type="PANTHER" id="PTHR43316:SF3">
    <property type="entry name" value="HALOACID DEHALOGENASE, TYPE II (AFU_ORTHOLOGUE AFUA_2G07750)-RELATED"/>
    <property type="match status" value="1"/>
</dbReference>
<comment type="caution">
    <text evidence="2">The sequence shown here is derived from an EMBL/GenBank/DDBJ whole genome shotgun (WGS) entry which is preliminary data.</text>
</comment>
<dbReference type="Pfam" id="PF00702">
    <property type="entry name" value="Hydrolase"/>
    <property type="match status" value="1"/>
</dbReference>
<dbReference type="PRINTS" id="PR00413">
    <property type="entry name" value="HADHALOGNASE"/>
</dbReference>